<feature type="compositionally biased region" description="Polar residues" evidence="7">
    <location>
        <begin position="127"/>
        <end position="144"/>
    </location>
</feature>
<feature type="transmembrane region" description="Helical" evidence="8">
    <location>
        <begin position="191"/>
        <end position="214"/>
    </location>
</feature>
<dbReference type="InterPro" id="IPR008271">
    <property type="entry name" value="Ser/Thr_kinase_AS"/>
</dbReference>
<evidence type="ECO:0000256" key="8">
    <source>
        <dbReference type="SAM" id="Phobius"/>
    </source>
</evidence>
<dbReference type="FunFam" id="1.10.510.10:FF:000051">
    <property type="entry name" value="Receptor-like serine/threonine-protein kinase ALE2"/>
    <property type="match status" value="1"/>
</dbReference>
<dbReference type="PROSITE" id="PS00108">
    <property type="entry name" value="PROTEIN_KINASE_ST"/>
    <property type="match status" value="1"/>
</dbReference>
<evidence type="ECO:0000313" key="12">
    <source>
        <dbReference type="Proteomes" id="UP000734854"/>
    </source>
</evidence>
<gene>
    <name evidence="11" type="ORF">ZIOFF_069500</name>
</gene>
<feature type="chain" id="PRO_5035149330" description="Protein kinase domain-containing protein" evidence="9">
    <location>
        <begin position="24"/>
        <end position="605"/>
    </location>
</feature>
<organism evidence="11 12">
    <name type="scientific">Zingiber officinale</name>
    <name type="common">Ginger</name>
    <name type="synonym">Amomum zingiber</name>
    <dbReference type="NCBI Taxonomy" id="94328"/>
    <lineage>
        <taxon>Eukaryota</taxon>
        <taxon>Viridiplantae</taxon>
        <taxon>Streptophyta</taxon>
        <taxon>Embryophyta</taxon>
        <taxon>Tracheophyta</taxon>
        <taxon>Spermatophyta</taxon>
        <taxon>Magnoliopsida</taxon>
        <taxon>Liliopsida</taxon>
        <taxon>Zingiberales</taxon>
        <taxon>Zingiberaceae</taxon>
        <taxon>Zingiber</taxon>
    </lineage>
</organism>
<dbReference type="GO" id="GO:0005524">
    <property type="term" value="F:ATP binding"/>
    <property type="evidence" value="ECO:0007669"/>
    <property type="project" value="UniProtKB-UniRule"/>
</dbReference>
<feature type="region of interest" description="Disordered" evidence="7">
    <location>
        <begin position="124"/>
        <end position="164"/>
    </location>
</feature>
<evidence type="ECO:0000256" key="4">
    <source>
        <dbReference type="ARBA" id="ARBA00022777"/>
    </source>
</evidence>
<dbReference type="Gene3D" id="3.30.200.20">
    <property type="entry name" value="Phosphorylase Kinase, domain 1"/>
    <property type="match status" value="1"/>
</dbReference>
<sequence>MTSSALILCYMLAVVCLQLIVDARHVRHISAAMTTSPSAAPIGGWNQVSSLISLSKVEKHFLENLPNTREHREYSLPLAETSPMMFKDSVDYRSLTTVRLPSPRVPSLVNSFLDHSIHPSTELAVTPSPSGYSPPTHSNASTVPTAFAEPPLSPQTAPSQSISPVASPSGLPYLPTFTTKGDTGDRKHSNFLLVIGICISVLIVVTFVLLILCLCSCCKAKEVPAEEVKSRTADAVSVEGSLPYPTSTRFLSYEELKEATYNFEPGSLLGEGGFGRVFKGVLSDGTAVAIKKLSGGGHQGDKEFLVEVEMLSRLHHRNLVKLIGYYTSRDSSQNLLCYELVPNGSLESWLHGSAGANCPLDWDTRMKIALDAARGLAYLHEDSQPCVIHRDFKTSNILLENNFHAKVSDFGLAKQAPEGRANYLSTRVMGTFGYVAPEYAMTGHLVVKSDVYSYGVVLLELLTGRKPVDMSQPSGQENLVNWARPILRDSNRFEELADPRLAGKYPKDDFVRVCTIAAACVAQEANQRPTMGEVVQSLKMVYRVADHQDALPTPSTHPNNKQATTYESDATSSMFSSGPFSGLSLFDNDNINRTAVFSEDLHEGR</sequence>
<keyword evidence="8" id="KW-1133">Transmembrane helix</keyword>
<dbReference type="SUPFAM" id="SSF56112">
    <property type="entry name" value="Protein kinase-like (PK-like)"/>
    <property type="match status" value="1"/>
</dbReference>
<evidence type="ECO:0000256" key="5">
    <source>
        <dbReference type="ARBA" id="ARBA00022840"/>
    </source>
</evidence>
<keyword evidence="4" id="KW-0418">Kinase</keyword>
<protein>
    <recommendedName>
        <fullName evidence="10">Protein kinase domain-containing protein</fullName>
    </recommendedName>
</protein>
<feature type="binding site" evidence="6">
    <location>
        <position position="292"/>
    </location>
    <ligand>
        <name>ATP</name>
        <dbReference type="ChEBI" id="CHEBI:30616"/>
    </ligand>
</feature>
<evidence type="ECO:0000256" key="1">
    <source>
        <dbReference type="ARBA" id="ARBA00022527"/>
    </source>
</evidence>
<feature type="compositionally biased region" description="Polar residues" evidence="7">
    <location>
        <begin position="154"/>
        <end position="164"/>
    </location>
</feature>
<keyword evidence="1" id="KW-0723">Serine/threonine-protein kinase</keyword>
<dbReference type="PROSITE" id="PS00107">
    <property type="entry name" value="PROTEIN_KINASE_ATP"/>
    <property type="match status" value="1"/>
</dbReference>
<dbReference type="GO" id="GO:0004674">
    <property type="term" value="F:protein serine/threonine kinase activity"/>
    <property type="evidence" value="ECO:0007669"/>
    <property type="project" value="UniProtKB-KW"/>
</dbReference>
<keyword evidence="8" id="KW-0812">Transmembrane</keyword>
<comment type="caution">
    <text evidence="11">The sequence shown here is derived from an EMBL/GenBank/DDBJ whole genome shotgun (WGS) entry which is preliminary data.</text>
</comment>
<feature type="domain" description="Protein kinase" evidence="10">
    <location>
        <begin position="263"/>
        <end position="541"/>
    </location>
</feature>
<keyword evidence="8" id="KW-0472">Membrane</keyword>
<proteinExistence type="predicted"/>
<dbReference type="Pfam" id="PF07714">
    <property type="entry name" value="PK_Tyr_Ser-Thr"/>
    <property type="match status" value="1"/>
</dbReference>
<evidence type="ECO:0000256" key="3">
    <source>
        <dbReference type="ARBA" id="ARBA00022741"/>
    </source>
</evidence>
<evidence type="ECO:0000256" key="6">
    <source>
        <dbReference type="PROSITE-ProRule" id="PRU10141"/>
    </source>
</evidence>
<dbReference type="Proteomes" id="UP000734854">
    <property type="component" value="Unassembled WGS sequence"/>
</dbReference>
<dbReference type="CDD" id="cd14066">
    <property type="entry name" value="STKc_IRAK"/>
    <property type="match status" value="1"/>
</dbReference>
<evidence type="ECO:0000313" key="11">
    <source>
        <dbReference type="EMBL" id="KAG6472045.1"/>
    </source>
</evidence>
<dbReference type="PROSITE" id="PS50011">
    <property type="entry name" value="PROTEIN_KINASE_DOM"/>
    <property type="match status" value="1"/>
</dbReference>
<dbReference type="FunFam" id="3.30.200.20:FF:000299">
    <property type="entry name" value="Receptor-like serine/threonine-protein kinase ALE2"/>
    <property type="match status" value="1"/>
</dbReference>
<keyword evidence="12" id="KW-1185">Reference proteome</keyword>
<evidence type="ECO:0000256" key="2">
    <source>
        <dbReference type="ARBA" id="ARBA00022679"/>
    </source>
</evidence>
<dbReference type="InterPro" id="IPR017441">
    <property type="entry name" value="Protein_kinase_ATP_BS"/>
</dbReference>
<keyword evidence="5 6" id="KW-0067">ATP-binding</keyword>
<evidence type="ECO:0000259" key="10">
    <source>
        <dbReference type="PROSITE" id="PS50011"/>
    </source>
</evidence>
<evidence type="ECO:0000256" key="9">
    <source>
        <dbReference type="SAM" id="SignalP"/>
    </source>
</evidence>
<name>A0A8J5C483_ZINOF</name>
<feature type="signal peptide" evidence="9">
    <location>
        <begin position="1"/>
        <end position="23"/>
    </location>
</feature>
<dbReference type="EMBL" id="JACMSC010000020">
    <property type="protein sequence ID" value="KAG6472045.1"/>
    <property type="molecule type" value="Genomic_DNA"/>
</dbReference>
<dbReference type="Gene3D" id="1.10.510.10">
    <property type="entry name" value="Transferase(Phosphotransferase) domain 1"/>
    <property type="match status" value="1"/>
</dbReference>
<keyword evidence="3 6" id="KW-0547">Nucleotide-binding</keyword>
<accession>A0A8J5C483</accession>
<feature type="compositionally biased region" description="Polar residues" evidence="7">
    <location>
        <begin position="553"/>
        <end position="571"/>
    </location>
</feature>
<keyword evidence="9" id="KW-0732">Signal</keyword>
<reference evidence="11 12" key="1">
    <citation type="submission" date="2020-08" db="EMBL/GenBank/DDBJ databases">
        <title>Plant Genome Project.</title>
        <authorList>
            <person name="Zhang R.-G."/>
        </authorList>
    </citation>
    <scope>NUCLEOTIDE SEQUENCE [LARGE SCALE GENOMIC DNA]</scope>
    <source>
        <tissue evidence="11">Rhizome</tissue>
    </source>
</reference>
<evidence type="ECO:0000256" key="7">
    <source>
        <dbReference type="SAM" id="MobiDB-lite"/>
    </source>
</evidence>
<feature type="region of interest" description="Disordered" evidence="7">
    <location>
        <begin position="549"/>
        <end position="571"/>
    </location>
</feature>
<dbReference type="InterPro" id="IPR001245">
    <property type="entry name" value="Ser-Thr/Tyr_kinase_cat_dom"/>
</dbReference>
<dbReference type="AlphaFoldDB" id="A0A8J5C483"/>
<keyword evidence="2" id="KW-0808">Transferase</keyword>
<dbReference type="PANTHER" id="PTHR47989">
    <property type="entry name" value="OS01G0750732 PROTEIN"/>
    <property type="match status" value="1"/>
</dbReference>
<dbReference type="InterPro" id="IPR011009">
    <property type="entry name" value="Kinase-like_dom_sf"/>
</dbReference>
<dbReference type="InterPro" id="IPR000719">
    <property type="entry name" value="Prot_kinase_dom"/>
</dbReference>
<dbReference type="PANTHER" id="PTHR47989:SF25">
    <property type="entry name" value="PROLINE-RICH RECEPTOR-LIKE PROTEIN KINASE PERK3"/>
    <property type="match status" value="1"/>
</dbReference>